<dbReference type="PRINTS" id="PR00313">
    <property type="entry name" value="CABNDNGRPT"/>
</dbReference>
<dbReference type="PROSITE" id="PS50234">
    <property type="entry name" value="VWFA"/>
    <property type="match status" value="1"/>
</dbReference>
<keyword evidence="2" id="KW-0964">Secreted</keyword>
<dbReference type="PROSITE" id="PS00330">
    <property type="entry name" value="HEMOLYSIN_CALCIUM"/>
    <property type="match status" value="2"/>
</dbReference>
<evidence type="ECO:0000256" key="1">
    <source>
        <dbReference type="ARBA" id="ARBA00004613"/>
    </source>
</evidence>
<keyword evidence="3" id="KW-0106">Calcium</keyword>
<dbReference type="Pfam" id="PF17892">
    <property type="entry name" value="Cadherin_5"/>
    <property type="match status" value="1"/>
</dbReference>
<dbReference type="SUPFAM" id="SSF51120">
    <property type="entry name" value="beta-Roll"/>
    <property type="match status" value="2"/>
</dbReference>
<name>A0ABU6LKE0_9GAMM</name>
<dbReference type="Pfam" id="PF00353">
    <property type="entry name" value="HemolysinCabind"/>
    <property type="match status" value="4"/>
</dbReference>
<dbReference type="InterPro" id="IPR036465">
    <property type="entry name" value="vWFA_dom_sf"/>
</dbReference>
<dbReference type="PANTHER" id="PTHR38340">
    <property type="entry name" value="S-LAYER PROTEIN"/>
    <property type="match status" value="1"/>
</dbReference>
<dbReference type="Gene3D" id="2.150.10.10">
    <property type="entry name" value="Serralysin-like metalloprotease, C-terminal"/>
    <property type="match status" value="1"/>
</dbReference>
<evidence type="ECO:0000259" key="4">
    <source>
        <dbReference type="PROSITE" id="PS50234"/>
    </source>
</evidence>
<dbReference type="InterPro" id="IPR019960">
    <property type="entry name" value="T1SS_VCA0849"/>
</dbReference>
<organism evidence="5 6">
    <name type="scientific">Photobacterium piscicola</name>
    <dbReference type="NCBI Taxonomy" id="1378299"/>
    <lineage>
        <taxon>Bacteria</taxon>
        <taxon>Pseudomonadati</taxon>
        <taxon>Pseudomonadota</taxon>
        <taxon>Gammaproteobacteria</taxon>
        <taxon>Vibrionales</taxon>
        <taxon>Vibrionaceae</taxon>
        <taxon>Photobacterium</taxon>
    </lineage>
</organism>
<dbReference type="InterPro" id="IPR011049">
    <property type="entry name" value="Serralysin-like_metalloprot_C"/>
</dbReference>
<dbReference type="InterPro" id="IPR018511">
    <property type="entry name" value="Hemolysin-typ_Ca-bd_CS"/>
</dbReference>
<protein>
    <submittedName>
        <fullName evidence="5">Ig-like domain-containing protein</fullName>
    </submittedName>
</protein>
<dbReference type="InterPro" id="IPR002035">
    <property type="entry name" value="VWF_A"/>
</dbReference>
<feature type="non-terminal residue" evidence="5">
    <location>
        <position position="1"/>
    </location>
</feature>
<reference evidence="5 6" key="1">
    <citation type="submission" date="2024-01" db="EMBL/GenBank/DDBJ databases">
        <title>Active colonisers of the gastrointestinal tract of Atlantic salmon farmed in a warm water region.</title>
        <authorList>
            <person name="Bowman J.P."/>
        </authorList>
    </citation>
    <scope>NUCLEOTIDE SEQUENCE [LARGE SCALE GENOMIC DNA]</scope>
    <source>
        <strain evidence="5 6">S4MW1</strain>
    </source>
</reference>
<dbReference type="RefSeq" id="WP_327780019.1">
    <property type="nucleotide sequence ID" value="NZ_JAYXUD010000013.1"/>
</dbReference>
<dbReference type="Gene3D" id="3.40.50.410">
    <property type="entry name" value="von Willebrand factor, type A domain"/>
    <property type="match status" value="1"/>
</dbReference>
<keyword evidence="6" id="KW-1185">Reference proteome</keyword>
<dbReference type="SUPFAM" id="SSF53300">
    <property type="entry name" value="vWA-like"/>
    <property type="match status" value="1"/>
</dbReference>
<proteinExistence type="predicted"/>
<dbReference type="PANTHER" id="PTHR38340:SF1">
    <property type="entry name" value="S-LAYER PROTEIN"/>
    <property type="match status" value="1"/>
</dbReference>
<evidence type="ECO:0000256" key="2">
    <source>
        <dbReference type="ARBA" id="ARBA00022525"/>
    </source>
</evidence>
<dbReference type="SMART" id="SM00327">
    <property type="entry name" value="VWA"/>
    <property type="match status" value="1"/>
</dbReference>
<dbReference type="NCBIfam" id="TIGR01965">
    <property type="entry name" value="VCBS_repeat"/>
    <property type="match status" value="1"/>
</dbReference>
<dbReference type="EMBL" id="JAYXUD010000013">
    <property type="protein sequence ID" value="MEC6899798.1"/>
    <property type="molecule type" value="Genomic_DNA"/>
</dbReference>
<sequence>DHFPVTSIDGTEHVVTVTINGTDDAPEAIADHIETNEDTPITVDLTKNDSDVDGDTVTVKEINGTSVTPGHEQTIVVDQGKIVIAHDGGMTFVPVHNFSGDVHLTYTVSDGQLSSSSTATIVVKPIVDPVNVKVTVDLDGAEIKSPLGESKHYTSWSDVVREYGNDAHTLTSESETPNILPTENGVAYRGMAGHDHLSAWQATNQGKGSVLIGGDGDLTNNHTNTGDEQDSLYGGNGNDIFVGEQGNDGLYGRDGIDTAVYSGKFSDYNITANIIDTSNRGGDHKFTVTDKLYNPQSLNLDNEGQDQLYNIERLQFSDGTYYWNEDSQSWEPEVITVTYPINIDAALTDTDGSEEITKIDISGIPKGSVLYDDAHTQLGIADADGHIVLMPSDWGLQSSDHIHVKLNNLHLEVAADRASNIALTVTATGHEKGTTQVAIGSDTVTLNHYTHQDGSYGDNQIEGDQNNNIIVGDTTGLQITHGENYNIAFILDTSSSMYHDPIDGIKNAVIAIDKILSYLQEKAVKEHSGHINVTLIDFNTNAINHSIDLLHYHHGELLSRYDHNEIRHGGKSTNYEDAFEHTTRWFESKNVINNNGHNETYFFTDGHPNISNTTSRDHQSQIEIDSLEAFDKLKAVSPIVDAIGIGQDVDAKDLKQYDTDGYVPDHVNADQIANIVLGTETQLTQGNDNIHGNDGHDIIFGDIIKFNSTSDLQGFEALKEYIAQQEDTSVSKVSTYNVDKYIRTHIGEFDFSHSHDGNDILHGNNGNDLIFGQGGDDQLFGGLGNDILLGGSGNDILKGDTGNDVLIGGQGNDELWGGEGKDTFSWNHNLSNHDTDHIKDFNIHEDKLNLSDLLHNATENTIDHYLTLHQDGNDTVISVNVDARNDVEQNIVLDNTKLGDVKANLGVITNNLLHFDGDKLILEHHSEHANSAYEPMVLPHQLIDDHNN</sequence>
<dbReference type="NCBIfam" id="TIGR03661">
    <property type="entry name" value="T1SS_VCA0849"/>
    <property type="match status" value="1"/>
</dbReference>
<gene>
    <name evidence="5" type="ORF">VXS00_14200</name>
</gene>
<comment type="caution">
    <text evidence="5">The sequence shown here is derived from an EMBL/GenBank/DDBJ whole genome shotgun (WGS) entry which is preliminary data.</text>
</comment>
<dbReference type="Gene3D" id="2.60.40.1200">
    <property type="match status" value="1"/>
</dbReference>
<evidence type="ECO:0000256" key="3">
    <source>
        <dbReference type="ARBA" id="ARBA00022837"/>
    </source>
</evidence>
<dbReference type="InterPro" id="IPR010221">
    <property type="entry name" value="VCBS_dom"/>
</dbReference>
<accession>A0ABU6LKE0</accession>
<dbReference type="InterPro" id="IPR041690">
    <property type="entry name" value="Cadherin_5"/>
</dbReference>
<feature type="domain" description="VWFA" evidence="4">
    <location>
        <begin position="486"/>
        <end position="657"/>
    </location>
</feature>
<comment type="subcellular location">
    <subcellularLocation>
        <location evidence="1">Secreted</location>
    </subcellularLocation>
</comment>
<dbReference type="Proteomes" id="UP001339429">
    <property type="component" value="Unassembled WGS sequence"/>
</dbReference>
<dbReference type="InterPro" id="IPR001343">
    <property type="entry name" value="Hemolysn_Ca-bd"/>
</dbReference>
<dbReference type="CDD" id="cd00198">
    <property type="entry name" value="vWFA"/>
    <property type="match status" value="1"/>
</dbReference>
<dbReference type="InterPro" id="IPR050557">
    <property type="entry name" value="RTX_toxin/Mannuronan_C5-epim"/>
</dbReference>
<dbReference type="Pfam" id="PF13519">
    <property type="entry name" value="VWA_2"/>
    <property type="match status" value="1"/>
</dbReference>
<evidence type="ECO:0000313" key="5">
    <source>
        <dbReference type="EMBL" id="MEC6899798.1"/>
    </source>
</evidence>
<evidence type="ECO:0000313" key="6">
    <source>
        <dbReference type="Proteomes" id="UP001339429"/>
    </source>
</evidence>